<dbReference type="SMART" id="SM00317">
    <property type="entry name" value="SET"/>
    <property type="match status" value="1"/>
</dbReference>
<dbReference type="InterPro" id="IPR001214">
    <property type="entry name" value="SET_dom"/>
</dbReference>
<dbReference type="InterPro" id="IPR043017">
    <property type="entry name" value="WIYLD_dom_sf"/>
</dbReference>
<protein>
    <recommendedName>
        <fullName evidence="1">SET domain-containing protein</fullName>
    </recommendedName>
</protein>
<dbReference type="Gene3D" id="1.10.8.850">
    <property type="entry name" value="Histone-lysine N methyltransferase , C-terminal domain-like"/>
    <property type="match status" value="1"/>
</dbReference>
<dbReference type="SUPFAM" id="SSF82199">
    <property type="entry name" value="SET domain"/>
    <property type="match status" value="1"/>
</dbReference>
<proteinExistence type="predicted"/>
<gene>
    <name evidence="2" type="ORF">DH2020_004600</name>
</gene>
<evidence type="ECO:0000313" key="3">
    <source>
        <dbReference type="Proteomes" id="UP001318860"/>
    </source>
</evidence>
<comment type="caution">
    <text evidence="2">The sequence shown here is derived from an EMBL/GenBank/DDBJ whole genome shotgun (WGS) entry which is preliminary data.</text>
</comment>
<dbReference type="EMBL" id="JABTTQ020000003">
    <property type="protein sequence ID" value="KAK6161219.1"/>
    <property type="molecule type" value="Genomic_DNA"/>
</dbReference>
<evidence type="ECO:0000313" key="2">
    <source>
        <dbReference type="EMBL" id="KAK6161219.1"/>
    </source>
</evidence>
<dbReference type="InterPro" id="IPR046341">
    <property type="entry name" value="SET_dom_sf"/>
</dbReference>
<dbReference type="PANTHER" id="PTHR46450">
    <property type="entry name" value="INACTIVE HISTONE-LYSINE N-METHYLTRANSFERASE SUVR1-RELATED"/>
    <property type="match status" value="1"/>
</dbReference>
<dbReference type="Pfam" id="PF00856">
    <property type="entry name" value="SET"/>
    <property type="match status" value="1"/>
</dbReference>
<dbReference type="Gene3D" id="2.170.270.10">
    <property type="entry name" value="SET domain"/>
    <property type="match status" value="1"/>
</dbReference>
<sequence length="771" mass="86940">MPPKSKITKACKAMKNLGYPEKTVRPVVKELLKLYEDYWMLIEEDNYRVLVEAILDSEEQKVSWLSTSDDCVVCSNLNAEVNCTFFDFLFQARNVVLGQLDAWSEDEAEENEPFLKRPRLSSQKNQSSPLFHASMPNCSNEVEDQPHGKQKLAEFTSDKYQDKDIKLKAPHVATYCRGKWKTNSSPLHLIVADQAEEYNLISDNESDETKSPVPFVQMENCGDESDLHHDFSGTANLYDDHLALEENVSGKHLHEVAHECEPLSYELPGFEVSLPVVPPDPPRLLLQGSSYENCSNDKESCSIYPEVIDLDAEDICTDRGLIPKDTCSVGKSCDLERNHSESMEYKNSEAEKIEYDARDTLKLDIASSSRGEAKVSLTVNCSLGSDFRVPSLEAVLKQVEEQCLKSYRIPQAGFSLLGLMKEVCECFLAAGTTSTYTEDVKPENEMSSLGNSIDPDSEIGPAEGTDDQLSLFSKSTISNDPVIIRNLFQISPQIPRFVGSVHLDLSRCSIYLNMDVSGSVKMDRHIKELNSRAPSSSEIVIVQKQRCYHYVKDITKGQEAYCPLERSNNGILVGKCKGHVTRKFIKECWYKCGCDMKCGNRVVQRGITAKLQVFMTPDRKGWGLRTLEDIPKGAFICEYVGEVVTNRELFERNIQNSGDKHTYPVLLDADWNSEGVVKDEEALCLDASVYGNIARFINHRCFDANLVGIPVEVESPDHHYYHLAFFTTREVSALEEITWDYGIDFNDCHPVKAFQCHCGSKFCRDRKSVKS</sequence>
<organism evidence="2 3">
    <name type="scientific">Rehmannia glutinosa</name>
    <name type="common">Chinese foxglove</name>
    <dbReference type="NCBI Taxonomy" id="99300"/>
    <lineage>
        <taxon>Eukaryota</taxon>
        <taxon>Viridiplantae</taxon>
        <taxon>Streptophyta</taxon>
        <taxon>Embryophyta</taxon>
        <taxon>Tracheophyta</taxon>
        <taxon>Spermatophyta</taxon>
        <taxon>Magnoliopsida</taxon>
        <taxon>eudicotyledons</taxon>
        <taxon>Gunneridae</taxon>
        <taxon>Pentapetalae</taxon>
        <taxon>asterids</taxon>
        <taxon>lamiids</taxon>
        <taxon>Lamiales</taxon>
        <taxon>Orobanchaceae</taxon>
        <taxon>Rehmannieae</taxon>
        <taxon>Rehmannia</taxon>
    </lineage>
</organism>
<dbReference type="Pfam" id="PF10440">
    <property type="entry name" value="WIYLD"/>
    <property type="match status" value="1"/>
</dbReference>
<name>A0ABR0XQL9_REHGL</name>
<dbReference type="PANTHER" id="PTHR46450:SF24">
    <property type="entry name" value="HISTONE-LYSINE N-METHYLTRANSFERASE SUVR4"/>
    <property type="match status" value="1"/>
</dbReference>
<reference evidence="2 3" key="1">
    <citation type="journal article" date="2021" name="Comput. Struct. Biotechnol. J.">
        <title>De novo genome assembly of the potent medicinal plant Rehmannia glutinosa using nanopore technology.</title>
        <authorList>
            <person name="Ma L."/>
            <person name="Dong C."/>
            <person name="Song C."/>
            <person name="Wang X."/>
            <person name="Zheng X."/>
            <person name="Niu Y."/>
            <person name="Chen S."/>
            <person name="Feng W."/>
        </authorList>
    </citation>
    <scope>NUCLEOTIDE SEQUENCE [LARGE SCALE GENOMIC DNA]</scope>
    <source>
        <strain evidence="2">DH-2019</strain>
    </source>
</reference>
<dbReference type="CDD" id="cd10538">
    <property type="entry name" value="SET_SETDB-like"/>
    <property type="match status" value="1"/>
</dbReference>
<dbReference type="PROSITE" id="PS50280">
    <property type="entry name" value="SET"/>
    <property type="match status" value="1"/>
</dbReference>
<evidence type="ECO:0000259" key="1">
    <source>
        <dbReference type="PROSITE" id="PS50280"/>
    </source>
</evidence>
<feature type="domain" description="SET" evidence="1">
    <location>
        <begin position="609"/>
        <end position="742"/>
    </location>
</feature>
<accession>A0ABR0XQL9</accession>
<dbReference type="Proteomes" id="UP001318860">
    <property type="component" value="Unassembled WGS sequence"/>
</dbReference>
<dbReference type="InterPro" id="IPR018848">
    <property type="entry name" value="WIYLD_domain"/>
</dbReference>
<keyword evidence="3" id="KW-1185">Reference proteome</keyword>